<accession>C5BR55</accession>
<evidence type="ECO:0000313" key="2">
    <source>
        <dbReference type="Proteomes" id="UP000009080"/>
    </source>
</evidence>
<dbReference type="Proteomes" id="UP000009080">
    <property type="component" value="Chromosome"/>
</dbReference>
<dbReference type="OrthoDB" id="9795156at2"/>
<keyword evidence="2" id="KW-1185">Reference proteome</keyword>
<dbReference type="EMBL" id="CP001614">
    <property type="protein sequence ID" value="ACR13844.1"/>
    <property type="molecule type" value="Genomic_DNA"/>
</dbReference>
<dbReference type="SUPFAM" id="SSF48150">
    <property type="entry name" value="DNA-glycosylase"/>
    <property type="match status" value="1"/>
</dbReference>
<dbReference type="InterPro" id="IPR052891">
    <property type="entry name" value="DNA-3mA_glycosylase"/>
</dbReference>
<proteinExistence type="predicted"/>
<dbReference type="GO" id="GO:0008725">
    <property type="term" value="F:DNA-3-methyladenine glycosylase activity"/>
    <property type="evidence" value="ECO:0007669"/>
    <property type="project" value="InterPro"/>
</dbReference>
<protein>
    <recommendedName>
        <fullName evidence="3">DNA-3-methyladenine glycosylase I</fullName>
    </recommendedName>
</protein>
<name>C5BR55_TERTT</name>
<dbReference type="AlphaFoldDB" id="C5BR55"/>
<reference evidence="1 2" key="1">
    <citation type="journal article" date="2009" name="PLoS ONE">
        <title>The complete genome of Teredinibacter turnerae T7901: an intracellular endosymbiont of marine wood-boring bivalves (shipworms).</title>
        <authorList>
            <person name="Yang J.C."/>
            <person name="Madupu R."/>
            <person name="Durkin A.S."/>
            <person name="Ekborg N.A."/>
            <person name="Pedamallu C.S."/>
            <person name="Hostetler J.B."/>
            <person name="Radune D."/>
            <person name="Toms B.S."/>
            <person name="Henrissat B."/>
            <person name="Coutinho P.M."/>
            <person name="Schwarz S."/>
            <person name="Field L."/>
            <person name="Trindade-Silva A.E."/>
            <person name="Soares C.A.G."/>
            <person name="Elshahawi S."/>
            <person name="Hanora A."/>
            <person name="Schmidt E.W."/>
            <person name="Haygood M.G."/>
            <person name="Posfai J."/>
            <person name="Benner J."/>
            <person name="Madinger C."/>
            <person name="Nove J."/>
            <person name="Anton B."/>
            <person name="Chaudhary K."/>
            <person name="Foster J."/>
            <person name="Holman A."/>
            <person name="Kumar S."/>
            <person name="Lessard P.A."/>
            <person name="Luyten Y.A."/>
            <person name="Slatko B."/>
            <person name="Wood N."/>
            <person name="Wu B."/>
            <person name="Teplitski M."/>
            <person name="Mougous J.D."/>
            <person name="Ward N."/>
            <person name="Eisen J.A."/>
            <person name="Badger J.H."/>
            <person name="Distel D.L."/>
        </authorList>
    </citation>
    <scope>NUCLEOTIDE SEQUENCE [LARGE SCALE GENOMIC DNA]</scope>
    <source>
        <strain evidence="2">ATCC 39867 / T7901</strain>
    </source>
</reference>
<organism evidence="1 2">
    <name type="scientific">Teredinibacter turnerae (strain ATCC 39867 / T7901)</name>
    <dbReference type="NCBI Taxonomy" id="377629"/>
    <lineage>
        <taxon>Bacteria</taxon>
        <taxon>Pseudomonadati</taxon>
        <taxon>Pseudomonadota</taxon>
        <taxon>Gammaproteobacteria</taxon>
        <taxon>Cellvibrionales</taxon>
        <taxon>Cellvibrionaceae</taxon>
        <taxon>Teredinibacter</taxon>
    </lineage>
</organism>
<dbReference type="RefSeq" id="WP_015819959.1">
    <property type="nucleotide sequence ID" value="NC_012997.1"/>
</dbReference>
<dbReference type="PANTHER" id="PTHR30037">
    <property type="entry name" value="DNA-3-METHYLADENINE GLYCOSYLASE 1"/>
    <property type="match status" value="1"/>
</dbReference>
<dbReference type="Pfam" id="PF03352">
    <property type="entry name" value="Adenine_glyco"/>
    <property type="match status" value="1"/>
</dbReference>
<dbReference type="Gene3D" id="1.10.340.30">
    <property type="entry name" value="Hypothetical protein, domain 2"/>
    <property type="match status" value="1"/>
</dbReference>
<dbReference type="KEGG" id="ttu:TERTU_1134"/>
<dbReference type="InterPro" id="IPR005019">
    <property type="entry name" value="Adenine_glyco"/>
</dbReference>
<evidence type="ECO:0008006" key="3">
    <source>
        <dbReference type="Google" id="ProtNLM"/>
    </source>
</evidence>
<gene>
    <name evidence="1" type="ordered locus">TERTU_1134</name>
</gene>
<dbReference type="HOGENOM" id="CLU_1239284_0_0_6"/>
<dbReference type="InterPro" id="IPR011257">
    <property type="entry name" value="DNA_glycosylase"/>
</dbReference>
<dbReference type="STRING" id="377629.TERTU_1134"/>
<dbReference type="GO" id="GO:0006284">
    <property type="term" value="P:base-excision repair"/>
    <property type="evidence" value="ECO:0007669"/>
    <property type="project" value="InterPro"/>
</dbReference>
<dbReference type="eggNOG" id="COG2818">
    <property type="taxonomic scope" value="Bacteria"/>
</dbReference>
<sequence>MIKFATLYETAILHKGGEASVKALLPGCKSPAQLRAQSDAFYLDTMSLRIFRAGLKHELVDNKWPAFQQAYHGFDPFYCAMLSDEDIEQLMANRGLIRHLGKIKSVRENAQWLREIASEHGGFGQWLADWPAENLVELWAVMKKHGRQLGGMSGPYFLRMAGRDTFLLTQDVCAVLVAQGVVTKTPSSKAELRAVQQAFNVWQEESGRPFCEISRIVAMTALG</sequence>
<evidence type="ECO:0000313" key="1">
    <source>
        <dbReference type="EMBL" id="ACR13844.1"/>
    </source>
</evidence>
<dbReference type="PANTHER" id="PTHR30037:SF3">
    <property type="entry name" value="BLR0857 PROTEIN"/>
    <property type="match status" value="1"/>
</dbReference>